<dbReference type="HOGENOM" id="CLU_2898245_0_0_11"/>
<dbReference type="Proteomes" id="UP000027178">
    <property type="component" value="Unassembled WGS sequence"/>
</dbReference>
<keyword evidence="1" id="KW-0812">Transmembrane</keyword>
<gene>
    <name evidence="2" type="ORF">KCH_37560</name>
</gene>
<proteinExistence type="predicted"/>
<dbReference type="EMBL" id="JNBY01000093">
    <property type="protein sequence ID" value="KDN83965.1"/>
    <property type="molecule type" value="Genomic_DNA"/>
</dbReference>
<reference evidence="2 3" key="1">
    <citation type="submission" date="2014-05" db="EMBL/GenBank/DDBJ databases">
        <title>Draft Genome Sequence of Kitasatospora cheerisanensis KCTC 2395.</title>
        <authorList>
            <person name="Nam D.H."/>
        </authorList>
    </citation>
    <scope>NUCLEOTIDE SEQUENCE [LARGE SCALE GENOMIC DNA]</scope>
    <source>
        <strain evidence="2 3">KCTC 2395</strain>
    </source>
</reference>
<sequence>MDVNVKGAVLAAVAERTERSPLLYAWWAVQLGMLVALGWGAYRLVRGWRARRAERDAEDGQW</sequence>
<accession>A0A066Z1A8</accession>
<evidence type="ECO:0000256" key="1">
    <source>
        <dbReference type="SAM" id="Phobius"/>
    </source>
</evidence>
<name>A0A066Z1A8_9ACTN</name>
<keyword evidence="3" id="KW-1185">Reference proteome</keyword>
<comment type="caution">
    <text evidence="2">The sequence shown here is derived from an EMBL/GenBank/DDBJ whole genome shotgun (WGS) entry which is preliminary data.</text>
</comment>
<organism evidence="2 3">
    <name type="scientific">Kitasatospora cheerisanensis KCTC 2395</name>
    <dbReference type="NCBI Taxonomy" id="1348663"/>
    <lineage>
        <taxon>Bacteria</taxon>
        <taxon>Bacillati</taxon>
        <taxon>Actinomycetota</taxon>
        <taxon>Actinomycetes</taxon>
        <taxon>Kitasatosporales</taxon>
        <taxon>Streptomycetaceae</taxon>
        <taxon>Kitasatospora</taxon>
    </lineage>
</organism>
<dbReference type="AlphaFoldDB" id="A0A066Z1A8"/>
<keyword evidence="1" id="KW-1133">Transmembrane helix</keyword>
<keyword evidence="1" id="KW-0472">Membrane</keyword>
<protein>
    <submittedName>
        <fullName evidence="2">Uncharacterized protein</fullName>
    </submittedName>
</protein>
<dbReference type="PATRIC" id="fig|1348663.4.peg.3616"/>
<evidence type="ECO:0000313" key="3">
    <source>
        <dbReference type="Proteomes" id="UP000027178"/>
    </source>
</evidence>
<evidence type="ECO:0000313" key="2">
    <source>
        <dbReference type="EMBL" id="KDN83965.1"/>
    </source>
</evidence>
<feature type="transmembrane region" description="Helical" evidence="1">
    <location>
        <begin position="24"/>
        <end position="45"/>
    </location>
</feature>